<dbReference type="RefSeq" id="WP_114090673.1">
    <property type="nucleotide sequence ID" value="NZ_JPWH01000038.1"/>
</dbReference>
<dbReference type="Pfam" id="PF21070">
    <property type="entry name" value="IcmF_helical"/>
    <property type="match status" value="1"/>
</dbReference>
<dbReference type="InterPro" id="IPR017731">
    <property type="entry name" value="TssM1-like"/>
</dbReference>
<dbReference type="AlphaFoldDB" id="A0A367WKD2"/>
<feature type="domain" description="Type VI secretion system IcmF C-terminal" evidence="2">
    <location>
        <begin position="1076"/>
        <end position="1182"/>
    </location>
</feature>
<dbReference type="InterPro" id="IPR010623">
    <property type="entry name" value="IcmF_C"/>
</dbReference>
<evidence type="ECO:0000259" key="5">
    <source>
        <dbReference type="Pfam" id="PF21070"/>
    </source>
</evidence>
<organism evidence="6 7">
    <name type="scientific">Thalassospira profundimaris</name>
    <dbReference type="NCBI Taxonomy" id="502049"/>
    <lineage>
        <taxon>Bacteria</taxon>
        <taxon>Pseudomonadati</taxon>
        <taxon>Pseudomonadota</taxon>
        <taxon>Alphaproteobacteria</taxon>
        <taxon>Rhodospirillales</taxon>
        <taxon>Thalassospiraceae</taxon>
        <taxon>Thalassospira</taxon>
    </lineage>
</organism>
<keyword evidence="1" id="KW-1133">Transmembrane helix</keyword>
<accession>A0A367WKD2</accession>
<comment type="caution">
    <text evidence="6">The sequence shown here is derived from an EMBL/GenBank/DDBJ whole genome shotgun (WGS) entry which is preliminary data.</text>
</comment>
<dbReference type="PANTHER" id="PTHR36153:SF5">
    <property type="entry name" value="EXPORTED PROTEIN"/>
    <property type="match status" value="1"/>
</dbReference>
<dbReference type="OrthoDB" id="9758229at2"/>
<evidence type="ECO:0000259" key="2">
    <source>
        <dbReference type="Pfam" id="PF06744"/>
    </source>
</evidence>
<evidence type="ECO:0000259" key="3">
    <source>
        <dbReference type="Pfam" id="PF06761"/>
    </source>
</evidence>
<evidence type="ECO:0008006" key="8">
    <source>
        <dbReference type="Google" id="ProtNLM"/>
    </source>
</evidence>
<proteinExistence type="predicted"/>
<dbReference type="Pfam" id="PF14331">
    <property type="entry name" value="IcmF-related_N"/>
    <property type="match status" value="1"/>
</dbReference>
<feature type="transmembrane region" description="Helical" evidence="1">
    <location>
        <begin position="12"/>
        <end position="33"/>
    </location>
</feature>
<name>A0A367WKD2_9PROT</name>
<keyword evidence="1" id="KW-0472">Membrane</keyword>
<sequence length="1209" mass="136566">MVKRLFNLLKKLLRPLVLIAVFSLIMAPIIYFFGERIGTHGVYPFKDEGIRFVVSAGLLILSICLFLFMAIRAVVRWLLARRNASSRQPSEEEMEKTAMAQVFDRAMTVIRNRWSGEGRGVYSLPWYLVLGQSGSGKTSLIENGDLRFPIDHEIELDLRELPPRQANQFFSWRVAGNEAVLLDLNGDYFRPQQRRSSVENALWDAFLSNLQRVRPRRPINGIVLAIDLSEFMGMSFNQRENYALEIRRIINDAVERLGTRMTIHLAFTKLDQVAGFADYFATLSAADREMLYGFHFLYEGRHTPDWLDQFDKQYADYLDRLHLRLKKRVLELKSANSRQEAFSFYRTFLGLEAPLRSFLEGALSPDKFTTPPLVRGLYFFSNRQENAPRNVFLEAVGQRYALPAPLYGTSQNTSYPYFVTSFLKKVVFPEAGLAGNNFRVEERYRKRILMSFGVGAAACIVGVFYWNDRYQINLERAQDVLAKTEAFSKADARASLDPTGQQYLKPLNELRAAIDEFGDYRDVGAVQAQLTLYQGRDIGPIIDRAYNYELHNEFAPALVAGLARNLRSVCPKGGDKELDYLRVYRMMADLGGRDDAIVDGYFNQLWNTRLKQEPETREQLAAHLNYMLERNPQAYEVDANLVAQAQRDLSQQTPFTRVYRTIRSRTTQKLSKPLELPIAAGAPFNVVYQPVDLQQEANAAETEGNGIAAASDCSVQSVSTPDQGPFEIPRFFTKKQYHAMFVPQLEQVAKVAGDDLWVLGKLETSNITDADYDEIRDRVRESYINDYIGAWKHGLNSMQVRPFNDIKQATEILHTLADGNNPIRRVAELVRDNSVLYEPREASKGEDGETLADQVDFETPEDPNRVAARDIERAFADIREMLAERPDGGPSNMDEIEDALGDVYQYMKAVRDASDPSAKSLELAIERAKLAGDDPIFVLERVAERTPEPFGKHLQSVANQSWGIIMRGASVALGRKWHDQVYGAYQRLIAGKYPFNRKSGNDLPLKDFEEFFRPGGILDAFYKQELLTFVDENTGKPKVIDGQSITVDRNFTTQLRAAMNITKSFFNQTGDLSVEFSVAPVGMNANISRAVLNFEGQLVVSSHGPSRPITVFWPNIIDGPASSRVDMSALSGAGRSMSKQFDGPWSFLHLYDAAKKSNLDNNSVDISFANANGQTATFRIRPEARVNAFFNSPLSGFSLPRNLHGGLSS</sequence>
<feature type="transmembrane region" description="Helical" evidence="1">
    <location>
        <begin position="53"/>
        <end position="79"/>
    </location>
</feature>
<dbReference type="InterPro" id="IPR025743">
    <property type="entry name" value="TssM1_N"/>
</dbReference>
<feature type="domain" description="Type VI secretion system component TssM1 helical" evidence="5">
    <location>
        <begin position="969"/>
        <end position="1068"/>
    </location>
</feature>
<dbReference type="Proteomes" id="UP000252517">
    <property type="component" value="Unassembled WGS sequence"/>
</dbReference>
<reference evidence="6 7" key="1">
    <citation type="submission" date="2014-07" db="EMBL/GenBank/DDBJ databases">
        <title>Draft genome sequence of Thalassospira profundimaris S25-3-2.</title>
        <authorList>
            <person name="Lai Q."/>
            <person name="Shao Z."/>
        </authorList>
    </citation>
    <scope>NUCLEOTIDE SEQUENCE [LARGE SCALE GENOMIC DNA]</scope>
    <source>
        <strain evidence="6 7">S25-3-2</strain>
    </source>
</reference>
<evidence type="ECO:0000313" key="7">
    <source>
        <dbReference type="Proteomes" id="UP000252517"/>
    </source>
</evidence>
<evidence type="ECO:0000259" key="4">
    <source>
        <dbReference type="Pfam" id="PF14331"/>
    </source>
</evidence>
<evidence type="ECO:0000313" key="6">
    <source>
        <dbReference type="EMBL" id="RCK40932.1"/>
    </source>
</evidence>
<protein>
    <recommendedName>
        <fullName evidence="8">Type VI secretion protein IcmF</fullName>
    </recommendedName>
</protein>
<feature type="domain" description="IcmF-related" evidence="3">
    <location>
        <begin position="504"/>
        <end position="833"/>
    </location>
</feature>
<evidence type="ECO:0000256" key="1">
    <source>
        <dbReference type="SAM" id="Phobius"/>
    </source>
</evidence>
<feature type="transmembrane region" description="Helical" evidence="1">
    <location>
        <begin position="448"/>
        <end position="466"/>
    </location>
</feature>
<dbReference type="Pfam" id="PF06744">
    <property type="entry name" value="IcmF_C"/>
    <property type="match status" value="1"/>
</dbReference>
<dbReference type="InterPro" id="IPR048677">
    <property type="entry name" value="TssM1_hel"/>
</dbReference>
<dbReference type="InterPro" id="IPR009612">
    <property type="entry name" value="IcmF-rel"/>
</dbReference>
<dbReference type="PANTHER" id="PTHR36153">
    <property type="entry name" value="INNER MEMBRANE PROTEIN-RELATED"/>
    <property type="match status" value="1"/>
</dbReference>
<dbReference type="NCBIfam" id="TIGR03348">
    <property type="entry name" value="VI_IcmF"/>
    <property type="match status" value="1"/>
</dbReference>
<feature type="domain" description="Type VI secretion system component TssM1 N-terminal" evidence="4">
    <location>
        <begin position="198"/>
        <end position="447"/>
    </location>
</feature>
<gene>
    <name evidence="6" type="ORF">TH25_24300</name>
</gene>
<dbReference type="Pfam" id="PF06761">
    <property type="entry name" value="IcmF-related"/>
    <property type="match status" value="1"/>
</dbReference>
<dbReference type="InterPro" id="IPR053156">
    <property type="entry name" value="T6SS_TssM-like"/>
</dbReference>
<dbReference type="EMBL" id="JPWH01000038">
    <property type="protein sequence ID" value="RCK40932.1"/>
    <property type="molecule type" value="Genomic_DNA"/>
</dbReference>
<keyword evidence="1" id="KW-0812">Transmembrane</keyword>